<keyword evidence="3" id="KW-1185">Reference proteome</keyword>
<dbReference type="Pfam" id="PF25333">
    <property type="entry name" value="DUF2921_N"/>
    <property type="match status" value="2"/>
</dbReference>
<dbReference type="PANTHER" id="PTHR33389:SF18">
    <property type="entry name" value="OS01G0677900 PROTEIN"/>
    <property type="match status" value="1"/>
</dbReference>
<accession>A0ABD1LWD5</accession>
<dbReference type="EMBL" id="JBGMDY010000007">
    <property type="protein sequence ID" value="KAL2327663.1"/>
    <property type="molecule type" value="Genomic_DNA"/>
</dbReference>
<reference evidence="2 3" key="1">
    <citation type="submission" date="2024-08" db="EMBL/GenBank/DDBJ databases">
        <title>Insights into the chromosomal genome structure of Flemingia macrophylla.</title>
        <authorList>
            <person name="Ding Y."/>
            <person name="Zhao Y."/>
            <person name="Bi W."/>
            <person name="Wu M."/>
            <person name="Zhao G."/>
            <person name="Gong Y."/>
            <person name="Li W."/>
            <person name="Zhang P."/>
        </authorList>
    </citation>
    <scope>NUCLEOTIDE SEQUENCE [LARGE SCALE GENOMIC DNA]</scope>
    <source>
        <strain evidence="2">DYQJB</strain>
        <tissue evidence="2">Leaf</tissue>
    </source>
</reference>
<protein>
    <recommendedName>
        <fullName evidence="1">DUF2921 domain-containing protein</fullName>
    </recommendedName>
</protein>
<comment type="caution">
    <text evidence="2">The sequence shown here is derived from an EMBL/GenBank/DDBJ whole genome shotgun (WGS) entry which is preliminary data.</text>
</comment>
<sequence>MGIQKVGDTLIVRSASSYYHVGNSTPGKKLKNRKRFSSSITVRLEGFWLVSSAKLCMVGTGTGYSMPRLERVRVLIGFGDSVARWSFNLNATLVGEGWWGEEKNQWCIGCHFLGMQESMANVHMGDCSTRMSLRFPKIWSIHDASSIEGQIQSNKSVRDLGFFKGVVLRNFQYRRVEISGIKYEYSQLDKVRRLCPRQKTE</sequence>
<name>A0ABD1LWD5_9FABA</name>
<dbReference type="PANTHER" id="PTHR33389">
    <property type="entry name" value="FAMILY PROTEIN, PUTATIVE (DUF2921)-RELATED"/>
    <property type="match status" value="1"/>
</dbReference>
<evidence type="ECO:0000313" key="3">
    <source>
        <dbReference type="Proteomes" id="UP001603857"/>
    </source>
</evidence>
<organism evidence="2 3">
    <name type="scientific">Flemingia macrophylla</name>
    <dbReference type="NCBI Taxonomy" id="520843"/>
    <lineage>
        <taxon>Eukaryota</taxon>
        <taxon>Viridiplantae</taxon>
        <taxon>Streptophyta</taxon>
        <taxon>Embryophyta</taxon>
        <taxon>Tracheophyta</taxon>
        <taxon>Spermatophyta</taxon>
        <taxon>Magnoliopsida</taxon>
        <taxon>eudicotyledons</taxon>
        <taxon>Gunneridae</taxon>
        <taxon>Pentapetalae</taxon>
        <taxon>rosids</taxon>
        <taxon>fabids</taxon>
        <taxon>Fabales</taxon>
        <taxon>Fabaceae</taxon>
        <taxon>Papilionoideae</taxon>
        <taxon>50 kb inversion clade</taxon>
        <taxon>NPAAA clade</taxon>
        <taxon>indigoferoid/millettioid clade</taxon>
        <taxon>Phaseoleae</taxon>
        <taxon>Flemingia</taxon>
    </lineage>
</organism>
<evidence type="ECO:0000259" key="1">
    <source>
        <dbReference type="Pfam" id="PF25333"/>
    </source>
</evidence>
<feature type="domain" description="DUF2921" evidence="1">
    <location>
        <begin position="3"/>
        <end position="68"/>
    </location>
</feature>
<evidence type="ECO:0000313" key="2">
    <source>
        <dbReference type="EMBL" id="KAL2327663.1"/>
    </source>
</evidence>
<dbReference type="Proteomes" id="UP001603857">
    <property type="component" value="Unassembled WGS sequence"/>
</dbReference>
<gene>
    <name evidence="2" type="ORF">Fmac_021090</name>
</gene>
<feature type="domain" description="DUF2921" evidence="1">
    <location>
        <begin position="81"/>
        <end position="165"/>
    </location>
</feature>
<dbReference type="AlphaFoldDB" id="A0ABD1LWD5"/>
<proteinExistence type="predicted"/>
<dbReference type="InterPro" id="IPR057425">
    <property type="entry name" value="DUF2921_N"/>
</dbReference>